<evidence type="ECO:0000256" key="7">
    <source>
        <dbReference type="ARBA" id="ARBA00023040"/>
    </source>
</evidence>
<keyword evidence="15" id="KW-1185">Reference proteome</keyword>
<evidence type="ECO:0000256" key="10">
    <source>
        <dbReference type="ARBA" id="ARBA00023180"/>
    </source>
</evidence>
<feature type="transmembrane region" description="Helical" evidence="12">
    <location>
        <begin position="630"/>
        <end position="650"/>
    </location>
</feature>
<feature type="transmembrane region" description="Helical" evidence="12">
    <location>
        <begin position="556"/>
        <end position="576"/>
    </location>
</feature>
<evidence type="ECO:0000313" key="15">
    <source>
        <dbReference type="Proteomes" id="UP000694545"/>
    </source>
</evidence>
<keyword evidence="4 12" id="KW-0812">Transmembrane</keyword>
<dbReference type="AlphaFoldDB" id="A0A8D2LD92"/>
<keyword evidence="5" id="KW-0732">Signal</keyword>
<dbReference type="PANTHER" id="PTHR24061">
    <property type="entry name" value="CALCIUM-SENSING RECEPTOR-RELATED"/>
    <property type="match status" value="1"/>
</dbReference>
<proteinExistence type="inferred from homology"/>
<keyword evidence="10" id="KW-0325">Glycoprotein</keyword>
<comment type="subcellular location">
    <subcellularLocation>
        <location evidence="1">Cell membrane</location>
        <topology evidence="1">Multi-pass membrane protein</topology>
    </subcellularLocation>
</comment>
<dbReference type="InterPro" id="IPR000068">
    <property type="entry name" value="GPCR_3_Ca_sens_rcpt-rel"/>
</dbReference>
<feature type="domain" description="G-protein coupled receptors family 3 profile" evidence="13">
    <location>
        <begin position="518"/>
        <end position="782"/>
    </location>
</feature>
<keyword evidence="7" id="KW-0297">G-protein coupled receptor</keyword>
<keyword evidence="8 12" id="KW-0472">Membrane</keyword>
<keyword evidence="9" id="KW-0675">Receptor</keyword>
<dbReference type="InterPro" id="IPR017978">
    <property type="entry name" value="GPCR_3_C"/>
</dbReference>
<dbReference type="InterPro" id="IPR028082">
    <property type="entry name" value="Peripla_BP_I"/>
</dbReference>
<dbReference type="InterPro" id="IPR000337">
    <property type="entry name" value="GPCR_3"/>
</dbReference>
<dbReference type="OMA" id="DHYPNKF"/>
<feature type="transmembrane region" description="Helical" evidence="12">
    <location>
        <begin position="588"/>
        <end position="610"/>
    </location>
</feature>
<dbReference type="FunFam" id="3.40.50.2300:FF:000024">
    <property type="entry name" value="Vomeronasal 2, receptor 73"/>
    <property type="match status" value="1"/>
</dbReference>
<dbReference type="Pfam" id="PF07562">
    <property type="entry name" value="NCD3G"/>
    <property type="match status" value="1"/>
</dbReference>
<evidence type="ECO:0000256" key="8">
    <source>
        <dbReference type="ARBA" id="ARBA00023136"/>
    </source>
</evidence>
<organism evidence="14 15">
    <name type="scientific">Varanus komodoensis</name>
    <name type="common">Komodo dragon</name>
    <dbReference type="NCBI Taxonomy" id="61221"/>
    <lineage>
        <taxon>Eukaryota</taxon>
        <taxon>Metazoa</taxon>
        <taxon>Chordata</taxon>
        <taxon>Craniata</taxon>
        <taxon>Vertebrata</taxon>
        <taxon>Euteleostomi</taxon>
        <taxon>Lepidosauria</taxon>
        <taxon>Squamata</taxon>
        <taxon>Bifurcata</taxon>
        <taxon>Unidentata</taxon>
        <taxon>Episquamata</taxon>
        <taxon>Toxicofera</taxon>
        <taxon>Anguimorpha</taxon>
        <taxon>Paleoanguimorpha</taxon>
        <taxon>Varanoidea</taxon>
        <taxon>Varanidae</taxon>
        <taxon>Varanus</taxon>
    </lineage>
</organism>
<dbReference type="InterPro" id="IPR004073">
    <property type="entry name" value="GPCR_3_vmron_rcpt_2"/>
</dbReference>
<dbReference type="GO" id="GO:0005886">
    <property type="term" value="C:plasma membrane"/>
    <property type="evidence" value="ECO:0007669"/>
    <property type="project" value="UniProtKB-SubCell"/>
</dbReference>
<dbReference type="GO" id="GO:0004930">
    <property type="term" value="F:G protein-coupled receptor activity"/>
    <property type="evidence" value="ECO:0007669"/>
    <property type="project" value="UniProtKB-KW"/>
</dbReference>
<evidence type="ECO:0000256" key="11">
    <source>
        <dbReference type="ARBA" id="ARBA00023224"/>
    </source>
</evidence>
<dbReference type="CDD" id="cd15283">
    <property type="entry name" value="7tmC_V2R_pheromone"/>
    <property type="match status" value="1"/>
</dbReference>
<dbReference type="PRINTS" id="PR01535">
    <property type="entry name" value="VOMERONASL2R"/>
</dbReference>
<dbReference type="Proteomes" id="UP000694545">
    <property type="component" value="Unplaced"/>
</dbReference>
<dbReference type="FunFam" id="2.10.50.30:FF:000002">
    <property type="entry name" value="Vomeronasal 2 receptor, h1"/>
    <property type="match status" value="1"/>
</dbReference>
<name>A0A8D2LD92_VARKO</name>
<evidence type="ECO:0000256" key="1">
    <source>
        <dbReference type="ARBA" id="ARBA00004651"/>
    </source>
</evidence>
<dbReference type="InterPro" id="IPR001828">
    <property type="entry name" value="ANF_lig-bd_rcpt"/>
</dbReference>
<evidence type="ECO:0000256" key="5">
    <source>
        <dbReference type="ARBA" id="ARBA00022729"/>
    </source>
</evidence>
<evidence type="ECO:0000256" key="4">
    <source>
        <dbReference type="ARBA" id="ARBA00022692"/>
    </source>
</evidence>
<evidence type="ECO:0000313" key="14">
    <source>
        <dbReference type="Ensembl" id="ENSVKKP00000020558.1"/>
    </source>
</evidence>
<dbReference type="PROSITE" id="PS00980">
    <property type="entry name" value="G_PROTEIN_RECEP_F3_2"/>
    <property type="match status" value="1"/>
</dbReference>
<dbReference type="Pfam" id="PF01094">
    <property type="entry name" value="ANF_receptor"/>
    <property type="match status" value="1"/>
</dbReference>
<reference evidence="14" key="2">
    <citation type="submission" date="2025-09" db="UniProtKB">
        <authorList>
            <consortium name="Ensembl"/>
        </authorList>
    </citation>
    <scope>IDENTIFICATION</scope>
</reference>
<dbReference type="SUPFAM" id="SSF53822">
    <property type="entry name" value="Periplasmic binding protein-like I"/>
    <property type="match status" value="1"/>
</dbReference>
<evidence type="ECO:0000256" key="9">
    <source>
        <dbReference type="ARBA" id="ARBA00023170"/>
    </source>
</evidence>
<evidence type="ECO:0000256" key="3">
    <source>
        <dbReference type="ARBA" id="ARBA00022475"/>
    </source>
</evidence>
<dbReference type="Gene3D" id="2.10.50.30">
    <property type="entry name" value="GPCR, family 3, nine cysteines domain"/>
    <property type="match status" value="1"/>
</dbReference>
<reference evidence="14" key="1">
    <citation type="submission" date="2025-08" db="UniProtKB">
        <authorList>
            <consortium name="Ensembl"/>
        </authorList>
    </citation>
    <scope>IDENTIFICATION</scope>
</reference>
<dbReference type="PANTHER" id="PTHR24061:SF599">
    <property type="entry name" value="G-PROTEIN COUPLED RECEPTORS FAMILY 3 PROFILE DOMAIN-CONTAINING PROTEIN"/>
    <property type="match status" value="1"/>
</dbReference>
<feature type="transmembrane region" description="Helical" evidence="12">
    <location>
        <begin position="712"/>
        <end position="732"/>
    </location>
</feature>
<dbReference type="InterPro" id="IPR017979">
    <property type="entry name" value="GPCR_3_CS"/>
</dbReference>
<dbReference type="Pfam" id="PF00003">
    <property type="entry name" value="7tm_3"/>
    <property type="match status" value="1"/>
</dbReference>
<feature type="transmembrane region" description="Helical" evidence="12">
    <location>
        <begin position="518"/>
        <end position="541"/>
    </location>
</feature>
<dbReference type="Gene3D" id="3.40.50.2300">
    <property type="match status" value="2"/>
</dbReference>
<dbReference type="InterPro" id="IPR038550">
    <property type="entry name" value="GPCR_3_9-Cys_sf"/>
</dbReference>
<accession>A0A8D2LD92</accession>
<keyword evidence="11" id="KW-0807">Transducer</keyword>
<keyword evidence="3" id="KW-1003">Cell membrane</keyword>
<dbReference type="Ensembl" id="ENSVKKT00000021064.1">
    <property type="protein sequence ID" value="ENSVKKP00000020558.1"/>
    <property type="gene ID" value="ENSVKKG00000013821.1"/>
</dbReference>
<keyword evidence="6 12" id="KW-1133">Transmembrane helix</keyword>
<dbReference type="PROSITE" id="PS50259">
    <property type="entry name" value="G_PROTEIN_RECEP_F3_4"/>
    <property type="match status" value="1"/>
</dbReference>
<protein>
    <recommendedName>
        <fullName evidence="13">G-protein coupled receptors family 3 profile domain-containing protein</fullName>
    </recommendedName>
</protein>
<evidence type="ECO:0000256" key="2">
    <source>
        <dbReference type="ARBA" id="ARBA00007242"/>
    </source>
</evidence>
<dbReference type="PRINTS" id="PR00248">
    <property type="entry name" value="GPCRMGR"/>
</dbReference>
<dbReference type="InterPro" id="IPR011500">
    <property type="entry name" value="GPCR_3_9-Cys_dom"/>
</dbReference>
<sequence length="783" mass="87620">IPLSLKFSFHTARLCFISSVVTKFYQHILALVFAIHQINENPKILPNNTLGFQIYDSYFNARMTYRATMDLLFKSYQMIPNYRCGTQGNIIGVIGGLSADISYHMADLFRLYKIPQFAYGSFEVAAGDASHLTSFYRMAPNEALQYQGIVRLLQHFHWKWVGLITMNDEHGEYFLRTIEPILSQNGICSEFTERLQANWQFSGMESVLNETLSHVPIFMKEKGTAVVLHGESTNILWLASIILIATLFPLSGQDYREILPVRKVWITTAQIDFTLHILQRAVGMQMFHGALSFTIHAKQPPGFHSFLQRISPSATKKDGFITLFWEQAFGCFMPNSKTLGDMNEICTGVEMLDSLPSPLFEMSMTGHSYNIYNAVYAIAHALHTSLMAMSSHRARGGRSRLATPSLQHWQVTYQHGEVVGAFEIWCTNLSAMLSQFYIIGQVPPLSLCNDFCHPGYSKKKIEGNKFCCYDCAPCPDGMFSNQEDMESCMNCPEGHHPNEVQNQCTPKKPNFLAFQETLAIISVSSALLLSLMTVLVLGIFIKHQDTAIVKANNQSLTYILLISLLLCFLCSLLFIGKPKTLSCLLRQATFGVVFSVCLSTILAKTVSVVLAFMATKPGSQMRKWVGKKQAYATVLSCSSVQVGLSALWLATSPPFPDLDMHSMPTEIILLCNEGSVLMFYCVLGYMGLLAGVSFAVAFLARKLPDSFHEAKFITFSMLVFCSVWASFVPTYLSTKGKAMVAVEIFSILASSAGLLGCIFFPKCYIIVLRPELNNKEQLMQRKI</sequence>
<feature type="transmembrane region" description="Helical" evidence="12">
    <location>
        <begin position="677"/>
        <end position="700"/>
    </location>
</feature>
<evidence type="ECO:0000259" key="13">
    <source>
        <dbReference type="PROSITE" id="PS50259"/>
    </source>
</evidence>
<evidence type="ECO:0000256" key="12">
    <source>
        <dbReference type="SAM" id="Phobius"/>
    </source>
</evidence>
<comment type="similarity">
    <text evidence="2">Belongs to the G-protein coupled receptor 3 family.</text>
</comment>
<evidence type="ECO:0000256" key="6">
    <source>
        <dbReference type="ARBA" id="ARBA00022989"/>
    </source>
</evidence>
<feature type="transmembrane region" description="Helical" evidence="12">
    <location>
        <begin position="738"/>
        <end position="760"/>
    </location>
</feature>